<evidence type="ECO:0000256" key="1">
    <source>
        <dbReference type="ARBA" id="ARBA00009614"/>
    </source>
</evidence>
<dbReference type="GO" id="GO:0004222">
    <property type="term" value="F:metalloendopeptidase activity"/>
    <property type="evidence" value="ECO:0007669"/>
    <property type="project" value="InterPro"/>
</dbReference>
<feature type="binding site" description="in inhibited form" evidence="8">
    <location>
        <position position="107"/>
    </location>
    <ligand>
        <name>Zn(2+)</name>
        <dbReference type="ChEBI" id="CHEBI:29105"/>
        <label>2</label>
        <note>catalytic</note>
    </ligand>
</feature>
<evidence type="ECO:0000256" key="8">
    <source>
        <dbReference type="PIRSR" id="PIRSR621190-2"/>
    </source>
</evidence>
<evidence type="ECO:0000313" key="12">
    <source>
        <dbReference type="Proteomes" id="UP001237642"/>
    </source>
</evidence>
<keyword evidence="5 8" id="KW-0862">Zinc</keyword>
<protein>
    <submittedName>
        <fullName evidence="11">Metalloendoproteinase 1-like</fullName>
    </submittedName>
</protein>
<feature type="binding site" evidence="8">
    <location>
        <position position="243"/>
    </location>
    <ligand>
        <name>Zn(2+)</name>
        <dbReference type="ChEBI" id="CHEBI:29105"/>
        <label>2</label>
        <note>catalytic</note>
    </ligand>
</feature>
<dbReference type="GO" id="GO:0008270">
    <property type="term" value="F:zinc ion binding"/>
    <property type="evidence" value="ECO:0007669"/>
    <property type="project" value="InterPro"/>
</dbReference>
<dbReference type="PANTHER" id="PTHR10201:SF323">
    <property type="entry name" value="MATRIX METALLOPROTEINASE-21"/>
    <property type="match status" value="1"/>
</dbReference>
<dbReference type="InterPro" id="IPR006026">
    <property type="entry name" value="Peptidase_Metallo"/>
</dbReference>
<feature type="active site" evidence="7">
    <location>
        <position position="226"/>
    </location>
</feature>
<accession>A0AAD8I9R1</accession>
<dbReference type="SUPFAM" id="SSF55486">
    <property type="entry name" value="Metalloproteases ('zincins'), catalytic domain"/>
    <property type="match status" value="1"/>
</dbReference>
<dbReference type="InterPro" id="IPR036365">
    <property type="entry name" value="PGBD-like_sf"/>
</dbReference>
<dbReference type="InterPro" id="IPR002477">
    <property type="entry name" value="Peptidoglycan-bd-like"/>
</dbReference>
<sequence length="272" mass="30774">MATKVFLCITLLAFLFNASAENASESEFFNNFRGSRKGDNIEGISKLKKYLQDFGYINSDPSNTNITSNSFDDLLESALKKYQSYYNLDVTGDLDDNTLSLMSQPRCGVPDFPAERPDYTFFRGRPKWWTYDLTVGFAPSVRQDAYLPITRAIQSWGKVSPFKCSLSQVYTNANFKISFVPKDGPGKILASGFAPRDGRLQFDQAENWVNGKVRYGYDIESVALHELGHLLGLAHTDVKTAIMYPYFSTNFVKNQLQPDDIQGLKDLYNYTP</sequence>
<dbReference type="GO" id="GO:0030574">
    <property type="term" value="P:collagen catabolic process"/>
    <property type="evidence" value="ECO:0007669"/>
    <property type="project" value="TreeGrafter"/>
</dbReference>
<dbReference type="Pfam" id="PF00413">
    <property type="entry name" value="Peptidase_M10"/>
    <property type="match status" value="1"/>
</dbReference>
<dbReference type="Proteomes" id="UP001237642">
    <property type="component" value="Unassembled WGS sequence"/>
</dbReference>
<reference evidence="11" key="1">
    <citation type="submission" date="2023-02" db="EMBL/GenBank/DDBJ databases">
        <title>Genome of toxic invasive species Heracleum sosnowskyi carries increased number of genes despite the absence of recent whole-genome duplications.</title>
        <authorList>
            <person name="Schelkunov M."/>
            <person name="Shtratnikova V."/>
            <person name="Makarenko M."/>
            <person name="Klepikova A."/>
            <person name="Omelchenko D."/>
            <person name="Novikova G."/>
            <person name="Obukhova E."/>
            <person name="Bogdanov V."/>
            <person name="Penin A."/>
            <person name="Logacheva M."/>
        </authorList>
    </citation>
    <scope>NUCLEOTIDE SEQUENCE</scope>
    <source>
        <strain evidence="11">Hsosn_3</strain>
        <tissue evidence="11">Leaf</tissue>
    </source>
</reference>
<feature type="binding site" evidence="8">
    <location>
        <position position="184"/>
    </location>
    <ligand>
        <name>Ca(2+)</name>
        <dbReference type="ChEBI" id="CHEBI:29108"/>
        <label>3</label>
    </ligand>
</feature>
<dbReference type="PRINTS" id="PR00138">
    <property type="entry name" value="MATRIXIN"/>
</dbReference>
<keyword evidence="6" id="KW-0482">Metalloprotease</keyword>
<comment type="cofactor">
    <cofactor evidence="8">
        <name>Ca(2+)</name>
        <dbReference type="ChEBI" id="CHEBI:29108"/>
    </cofactor>
    <text evidence="8">Can bind about 5 Ca(2+) ions per subunit.</text>
</comment>
<feature type="binding site" evidence="8">
    <location>
        <position position="206"/>
    </location>
    <ligand>
        <name>Ca(2+)</name>
        <dbReference type="ChEBI" id="CHEBI:29108"/>
        <label>1</label>
    </ligand>
</feature>
<dbReference type="EMBL" id="JAUIZM010000006">
    <property type="protein sequence ID" value="KAK1381101.1"/>
    <property type="molecule type" value="Genomic_DNA"/>
</dbReference>
<evidence type="ECO:0000256" key="6">
    <source>
        <dbReference type="ARBA" id="ARBA00023049"/>
    </source>
</evidence>
<evidence type="ECO:0000256" key="2">
    <source>
        <dbReference type="ARBA" id="ARBA00022670"/>
    </source>
</evidence>
<dbReference type="PANTHER" id="PTHR10201">
    <property type="entry name" value="MATRIX METALLOPROTEINASE"/>
    <property type="match status" value="1"/>
</dbReference>
<feature type="signal peptide" evidence="9">
    <location>
        <begin position="1"/>
        <end position="20"/>
    </location>
</feature>
<feature type="binding site" evidence="8">
    <location>
        <position position="229"/>
    </location>
    <ligand>
        <name>Zn(2+)</name>
        <dbReference type="ChEBI" id="CHEBI:29105"/>
        <label>2</label>
        <note>catalytic</note>
    </ligand>
</feature>
<dbReference type="GO" id="GO:0030198">
    <property type="term" value="P:extracellular matrix organization"/>
    <property type="evidence" value="ECO:0007669"/>
    <property type="project" value="TreeGrafter"/>
</dbReference>
<dbReference type="InterPro" id="IPR001818">
    <property type="entry name" value="Pept_M10_metallopeptidase"/>
</dbReference>
<comment type="cofactor">
    <cofactor evidence="8">
        <name>Zn(2+)</name>
        <dbReference type="ChEBI" id="CHEBI:29105"/>
    </cofactor>
    <text evidence="8">Binds 2 Zn(2+) ions per subunit.</text>
</comment>
<dbReference type="Gene3D" id="3.40.390.10">
    <property type="entry name" value="Collagenase (Catalytic Domain)"/>
    <property type="match status" value="1"/>
</dbReference>
<dbReference type="GO" id="GO:0031012">
    <property type="term" value="C:extracellular matrix"/>
    <property type="evidence" value="ECO:0007669"/>
    <property type="project" value="InterPro"/>
</dbReference>
<dbReference type="SMART" id="SM00235">
    <property type="entry name" value="ZnMc"/>
    <property type="match status" value="1"/>
</dbReference>
<feature type="domain" description="Peptidase metallopeptidase" evidence="10">
    <location>
        <begin position="124"/>
        <end position="270"/>
    </location>
</feature>
<feature type="binding site" evidence="8">
    <location>
        <position position="206"/>
    </location>
    <ligand>
        <name>Ca(2+)</name>
        <dbReference type="ChEBI" id="CHEBI:29108"/>
        <label>3</label>
    </ligand>
</feature>
<name>A0AAD8I9R1_9APIA</name>
<gene>
    <name evidence="11" type="ORF">POM88_027845</name>
</gene>
<dbReference type="AlphaFoldDB" id="A0AAD8I9R1"/>
<comment type="caution">
    <text evidence="11">The sequence shown here is derived from an EMBL/GenBank/DDBJ whole genome shotgun (WGS) entry which is preliminary data.</text>
</comment>
<keyword evidence="4" id="KW-0378">Hydrolase</keyword>
<keyword evidence="3 8" id="KW-0479">Metal-binding</keyword>
<reference evidence="11" key="2">
    <citation type="submission" date="2023-05" db="EMBL/GenBank/DDBJ databases">
        <authorList>
            <person name="Schelkunov M.I."/>
        </authorList>
    </citation>
    <scope>NUCLEOTIDE SEQUENCE</scope>
    <source>
        <strain evidence="11">Hsosn_3</strain>
        <tissue evidence="11">Leaf</tissue>
    </source>
</reference>
<organism evidence="11 12">
    <name type="scientific">Heracleum sosnowskyi</name>
    <dbReference type="NCBI Taxonomy" id="360622"/>
    <lineage>
        <taxon>Eukaryota</taxon>
        <taxon>Viridiplantae</taxon>
        <taxon>Streptophyta</taxon>
        <taxon>Embryophyta</taxon>
        <taxon>Tracheophyta</taxon>
        <taxon>Spermatophyta</taxon>
        <taxon>Magnoliopsida</taxon>
        <taxon>eudicotyledons</taxon>
        <taxon>Gunneridae</taxon>
        <taxon>Pentapetalae</taxon>
        <taxon>asterids</taxon>
        <taxon>campanulids</taxon>
        <taxon>Apiales</taxon>
        <taxon>Apiaceae</taxon>
        <taxon>Apioideae</taxon>
        <taxon>apioid superclade</taxon>
        <taxon>Tordylieae</taxon>
        <taxon>Tordyliinae</taxon>
        <taxon>Heracleum</taxon>
    </lineage>
</organism>
<dbReference type="GO" id="GO:0006508">
    <property type="term" value="P:proteolysis"/>
    <property type="evidence" value="ECO:0007669"/>
    <property type="project" value="UniProtKB-KW"/>
</dbReference>
<keyword evidence="2" id="KW-0645">Protease</keyword>
<evidence type="ECO:0000313" key="11">
    <source>
        <dbReference type="EMBL" id="KAK1381101.1"/>
    </source>
</evidence>
<feature type="binding site" evidence="8">
    <location>
        <position position="183"/>
    </location>
    <ligand>
        <name>Ca(2+)</name>
        <dbReference type="ChEBI" id="CHEBI:29108"/>
        <label>3</label>
    </ligand>
</feature>
<evidence type="ECO:0000256" key="7">
    <source>
        <dbReference type="PIRSR" id="PIRSR621190-1"/>
    </source>
</evidence>
<feature type="binding site" evidence="8">
    <location>
        <position position="235"/>
    </location>
    <ligand>
        <name>Zn(2+)</name>
        <dbReference type="ChEBI" id="CHEBI:29105"/>
        <label>2</label>
        <note>catalytic</note>
    </ligand>
</feature>
<keyword evidence="8" id="KW-0106">Calcium</keyword>
<evidence type="ECO:0000256" key="9">
    <source>
        <dbReference type="SAM" id="SignalP"/>
    </source>
</evidence>
<evidence type="ECO:0000256" key="3">
    <source>
        <dbReference type="ARBA" id="ARBA00022723"/>
    </source>
</evidence>
<evidence type="ECO:0000256" key="5">
    <source>
        <dbReference type="ARBA" id="ARBA00022833"/>
    </source>
</evidence>
<feature type="binding site" evidence="8">
    <location>
        <position position="225"/>
    </location>
    <ligand>
        <name>Zn(2+)</name>
        <dbReference type="ChEBI" id="CHEBI:29105"/>
        <label>2</label>
        <note>catalytic</note>
    </ligand>
</feature>
<feature type="binding site" evidence="8">
    <location>
        <position position="203"/>
    </location>
    <ligand>
        <name>Ca(2+)</name>
        <dbReference type="ChEBI" id="CHEBI:29108"/>
        <label>3</label>
    </ligand>
</feature>
<evidence type="ECO:0000256" key="4">
    <source>
        <dbReference type="ARBA" id="ARBA00022801"/>
    </source>
</evidence>
<dbReference type="Pfam" id="PF01471">
    <property type="entry name" value="PG_binding_1"/>
    <property type="match status" value="1"/>
</dbReference>
<feature type="chain" id="PRO_5042259039" evidence="9">
    <location>
        <begin position="21"/>
        <end position="272"/>
    </location>
</feature>
<keyword evidence="9" id="KW-0732">Signal</keyword>
<comment type="similarity">
    <text evidence="1">Belongs to the peptidase M10A family. Matrix metalloproteinases (MMPs) subfamily.</text>
</comment>
<proteinExistence type="inferred from homology"/>
<keyword evidence="12" id="KW-1185">Reference proteome</keyword>
<dbReference type="InterPro" id="IPR024079">
    <property type="entry name" value="MetalloPept_cat_dom_sf"/>
</dbReference>
<evidence type="ECO:0000259" key="10">
    <source>
        <dbReference type="SMART" id="SM00235"/>
    </source>
</evidence>
<dbReference type="SUPFAM" id="SSF47090">
    <property type="entry name" value="PGBD-like"/>
    <property type="match status" value="1"/>
</dbReference>
<dbReference type="InterPro" id="IPR021190">
    <property type="entry name" value="Pept_M10A"/>
</dbReference>